<keyword evidence="3" id="KW-1003">Cell membrane</keyword>
<evidence type="ECO:0000256" key="4">
    <source>
        <dbReference type="ARBA" id="ARBA00022692"/>
    </source>
</evidence>
<name>A0ABM6LI33_9BACI</name>
<keyword evidence="6 7" id="KW-0472">Membrane</keyword>
<evidence type="ECO:0000256" key="2">
    <source>
        <dbReference type="ARBA" id="ARBA00006448"/>
    </source>
</evidence>
<feature type="domain" description="YetF-like N-terminal transmembrane" evidence="9">
    <location>
        <begin position="3"/>
        <end position="78"/>
    </location>
</feature>
<keyword evidence="11" id="KW-1185">Reference proteome</keyword>
<dbReference type="InterPro" id="IPR023090">
    <property type="entry name" value="UPF0702_alpha/beta_dom_sf"/>
</dbReference>
<keyword evidence="4 7" id="KW-0812">Transmembrane</keyword>
<accession>A0ABM6LI33</accession>
<dbReference type="PANTHER" id="PTHR34582:SF5">
    <property type="entry name" value="UPF0702 TRANSMEMBRANE PROTEIN YETF"/>
    <property type="match status" value="1"/>
</dbReference>
<evidence type="ECO:0000259" key="9">
    <source>
        <dbReference type="Pfam" id="PF20730"/>
    </source>
</evidence>
<organism evidence="10 11">
    <name type="scientific">Bacillus sonorensis</name>
    <dbReference type="NCBI Taxonomy" id="119858"/>
    <lineage>
        <taxon>Bacteria</taxon>
        <taxon>Bacillati</taxon>
        <taxon>Bacillota</taxon>
        <taxon>Bacilli</taxon>
        <taxon>Bacillales</taxon>
        <taxon>Bacillaceae</taxon>
        <taxon>Bacillus</taxon>
    </lineage>
</organism>
<evidence type="ECO:0000259" key="8">
    <source>
        <dbReference type="Pfam" id="PF04239"/>
    </source>
</evidence>
<evidence type="ECO:0000256" key="7">
    <source>
        <dbReference type="SAM" id="Phobius"/>
    </source>
</evidence>
<gene>
    <name evidence="10" type="ORF">S101395_02486</name>
</gene>
<evidence type="ECO:0000256" key="6">
    <source>
        <dbReference type="ARBA" id="ARBA00023136"/>
    </source>
</evidence>
<evidence type="ECO:0000313" key="10">
    <source>
        <dbReference type="EMBL" id="ASB88993.1"/>
    </source>
</evidence>
<reference evidence="10 11" key="1">
    <citation type="submission" date="2017-06" db="EMBL/GenBank/DDBJ databases">
        <title>Genome sequence of Bacillus sonorensis strain SRCM101395.</title>
        <authorList>
            <person name="Cho S.H."/>
        </authorList>
    </citation>
    <scope>NUCLEOTIDE SEQUENCE [LARGE SCALE GENOMIC DNA]</scope>
    <source>
        <strain evidence="10 11">SRCM101395</strain>
    </source>
</reference>
<proteinExistence type="inferred from homology"/>
<comment type="similarity">
    <text evidence="2">Belongs to the UPF0702 family.</text>
</comment>
<evidence type="ECO:0000256" key="5">
    <source>
        <dbReference type="ARBA" id="ARBA00022989"/>
    </source>
</evidence>
<dbReference type="Gene3D" id="3.30.240.20">
    <property type="entry name" value="bsu07140 like domains"/>
    <property type="match status" value="2"/>
</dbReference>
<evidence type="ECO:0000313" key="11">
    <source>
        <dbReference type="Proteomes" id="UP000196877"/>
    </source>
</evidence>
<evidence type="ECO:0000256" key="3">
    <source>
        <dbReference type="ARBA" id="ARBA00022475"/>
    </source>
</evidence>
<dbReference type="EMBL" id="CP021920">
    <property type="protein sequence ID" value="ASB88993.1"/>
    <property type="molecule type" value="Genomic_DNA"/>
</dbReference>
<dbReference type="Pfam" id="PF20730">
    <property type="entry name" value="YetF_N"/>
    <property type="match status" value="1"/>
</dbReference>
<evidence type="ECO:0000256" key="1">
    <source>
        <dbReference type="ARBA" id="ARBA00004651"/>
    </source>
</evidence>
<dbReference type="RefSeq" id="WP_006637162.1">
    <property type="nucleotide sequence ID" value="NZ_BORD01000006.1"/>
</dbReference>
<protein>
    <submittedName>
        <fullName evidence="10">UPF0702 transmembrane protein YetF</fullName>
    </submittedName>
</protein>
<dbReference type="GeneID" id="92853565"/>
<feature type="transmembrane region" description="Helical" evidence="7">
    <location>
        <begin position="58"/>
        <end position="78"/>
    </location>
</feature>
<sequence>MDYLHLAVELTIGFAALFITTKILGKTQFAQITPFDFISALILGEMVGNAIFDEEVTIWKILFAIIVWGVLIYTIEILSQKVQSIRGFLEGQPSIIINKGKINYQALKKNKLDLNQLQTLAREKNCFSLHEIEYAILETDGSISVLPKHKYGIPTRADLNIPYKSIQLPIALILDGQLRKENLKEAGFDESWLQHQLSRQNITDYSKVLYAEWRGDEEELYITQY</sequence>
<comment type="subcellular location">
    <subcellularLocation>
        <location evidence="1">Cell membrane</location>
        <topology evidence="1">Multi-pass membrane protein</topology>
    </subcellularLocation>
</comment>
<keyword evidence="5 7" id="KW-1133">Transmembrane helix</keyword>
<dbReference type="PANTHER" id="PTHR34582">
    <property type="entry name" value="UPF0702 TRANSMEMBRANE PROTEIN YCAP"/>
    <property type="match status" value="1"/>
</dbReference>
<feature type="domain" description="YetF C-terminal" evidence="8">
    <location>
        <begin position="80"/>
        <end position="213"/>
    </location>
</feature>
<dbReference type="InterPro" id="IPR007353">
    <property type="entry name" value="DUF421"/>
</dbReference>
<dbReference type="InterPro" id="IPR048454">
    <property type="entry name" value="YetF_N"/>
</dbReference>
<dbReference type="Proteomes" id="UP000196877">
    <property type="component" value="Chromosome"/>
</dbReference>
<dbReference type="Pfam" id="PF04239">
    <property type="entry name" value="DUF421"/>
    <property type="match status" value="1"/>
</dbReference>